<evidence type="ECO:0000313" key="12">
    <source>
        <dbReference type="EMBL" id="KAG9510502.1"/>
    </source>
</evidence>
<evidence type="ECO:0000256" key="7">
    <source>
        <dbReference type="ARBA" id="ARBA00023136"/>
    </source>
</evidence>
<dbReference type="PROSITE" id="PS51034">
    <property type="entry name" value="ZP_2"/>
    <property type="match status" value="1"/>
</dbReference>
<dbReference type="InterPro" id="IPR011333">
    <property type="entry name" value="SKP1/BTB/POZ_sf"/>
</dbReference>
<evidence type="ECO:0000313" key="13">
    <source>
        <dbReference type="Proteomes" id="UP000825002"/>
    </source>
</evidence>
<dbReference type="Pfam" id="PF00651">
    <property type="entry name" value="BTB"/>
    <property type="match status" value="1"/>
</dbReference>
<reference evidence="12 13" key="1">
    <citation type="submission" date="2020-10" db="EMBL/GenBank/DDBJ databases">
        <authorList>
            <person name="Klimov P.B."/>
            <person name="Dyachkov S.M."/>
            <person name="Chetverikov P.E."/>
        </authorList>
    </citation>
    <scope>NUCLEOTIDE SEQUENCE [LARGE SCALE GENOMIC DNA]</scope>
    <source>
        <strain evidence="12">BMOC 18-1129-001#AD2665</strain>
        <tissue evidence="12">Entire mites</tissue>
    </source>
</reference>
<keyword evidence="3" id="KW-1003">Cell membrane</keyword>
<evidence type="ECO:0000256" key="5">
    <source>
        <dbReference type="ARBA" id="ARBA00022729"/>
    </source>
</evidence>
<evidence type="ECO:0000256" key="6">
    <source>
        <dbReference type="ARBA" id="ARBA00022989"/>
    </source>
</evidence>
<feature type="domain" description="BTB" evidence="10">
    <location>
        <begin position="68"/>
        <end position="138"/>
    </location>
</feature>
<dbReference type="InterPro" id="IPR042235">
    <property type="entry name" value="ZP-C_dom"/>
</dbReference>
<keyword evidence="2" id="KW-0193">Cuticle</keyword>
<dbReference type="InterPro" id="IPR051962">
    <property type="entry name" value="Cuticlin"/>
</dbReference>
<dbReference type="EMBL" id="JAIFTH010000131">
    <property type="protein sequence ID" value="KAG9510502.1"/>
    <property type="molecule type" value="Genomic_DNA"/>
</dbReference>
<evidence type="ECO:0000259" key="11">
    <source>
        <dbReference type="PROSITE" id="PS51034"/>
    </source>
</evidence>
<name>A0ABQ7SAU3_9ACAR</name>
<protein>
    <submittedName>
        <fullName evidence="12">BTB/POZ domain-containing protein 6</fullName>
    </submittedName>
</protein>
<dbReference type="InterPro" id="IPR056953">
    <property type="entry name" value="CUT_N"/>
</dbReference>
<gene>
    <name evidence="12" type="primary">btbd6</name>
    <name evidence="12" type="ORF">GZH46_00948</name>
</gene>
<feature type="non-terminal residue" evidence="12">
    <location>
        <position position="1055"/>
    </location>
</feature>
<dbReference type="InterPro" id="IPR000210">
    <property type="entry name" value="BTB/POZ_dom"/>
</dbReference>
<dbReference type="InterPro" id="IPR057475">
    <property type="entry name" value="CUT_C"/>
</dbReference>
<dbReference type="Gene3D" id="3.30.710.10">
    <property type="entry name" value="Potassium Channel Kv1.1, Chain A"/>
    <property type="match status" value="1"/>
</dbReference>
<dbReference type="PANTHER" id="PTHR22907:SF54">
    <property type="entry name" value="GH04558P"/>
    <property type="match status" value="1"/>
</dbReference>
<evidence type="ECO:0000259" key="10">
    <source>
        <dbReference type="PROSITE" id="PS50097"/>
    </source>
</evidence>
<dbReference type="SMART" id="SM00241">
    <property type="entry name" value="ZP"/>
    <property type="match status" value="1"/>
</dbReference>
<evidence type="ECO:0000256" key="8">
    <source>
        <dbReference type="SAM" id="MobiDB-lite"/>
    </source>
</evidence>
<dbReference type="SUPFAM" id="SSF54695">
    <property type="entry name" value="POZ domain"/>
    <property type="match status" value="1"/>
</dbReference>
<feature type="compositionally biased region" description="Basic and acidic residues" evidence="8">
    <location>
        <begin position="308"/>
        <end position="340"/>
    </location>
</feature>
<dbReference type="Pfam" id="PF25057">
    <property type="entry name" value="CUT_N"/>
    <property type="match status" value="1"/>
</dbReference>
<feature type="non-terminal residue" evidence="12">
    <location>
        <position position="1"/>
    </location>
</feature>
<accession>A0ABQ7SAU3</accession>
<feature type="region of interest" description="Disordered" evidence="8">
    <location>
        <begin position="283"/>
        <end position="344"/>
    </location>
</feature>
<dbReference type="Gene3D" id="2.60.40.3210">
    <property type="entry name" value="Zona pellucida, ZP-N domain"/>
    <property type="match status" value="1"/>
</dbReference>
<dbReference type="PANTHER" id="PTHR22907">
    <property type="entry name" value="GH04558P"/>
    <property type="match status" value="1"/>
</dbReference>
<dbReference type="Pfam" id="PF25301">
    <property type="entry name" value="CUT_C"/>
    <property type="match status" value="1"/>
</dbReference>
<comment type="subcellular location">
    <subcellularLocation>
        <location evidence="1">Cell membrane</location>
        <topology evidence="1">Single-pass type I membrane protein</topology>
    </subcellularLocation>
</comment>
<sequence>ARGGLVTTPTPARSLHSRDEALAIKSEVDYQRLYTSYNKYNREFFFLDHEDLVDVAVDGDYQINKSFTDVTFIVGPPQHSKKYVGHRVLLAMTSPVFETIFYGDMADKNKVIRIPDVAPIGFENLLRYAYTDSLNLNSVEDAMLTAYAAKKYLLPQLLNHVQPSTVEFIVNRKYLNLYSEYSLFTSVIGWALHESKRRAININEWAAIRSILTENSILKSIRFLSMTIEEFAKCISLTSSTESGEAPPTASRLARLETTRGTLRRSVSSGELMVGVNTSLENSYDQHHHHHHHHHQDNQEVDNSGTKNDGKKNEKVSSTTNHEETHKGKDSRRDKPHESMEIPSVDINDTNCLLTKSEQLAVFVNLSVPGLARVPTTLSSNANVRAVPPEYFTVKRYKPSTHATMVTTMRTIKSITSKFQCLNRDLFIVAITIPLRLDPASYAVRTPKFECHLKFVSRDTLATASRQSPDAVADNSDPLPETAEAPMFMDTLDESIQLSIAKDKDCLVQTFEQIDTNRFITTIPNTGTPIHHIVVFLTSPLPVGLSACIFLSEFSLADPTSQAWHYLGHLTLEKPSAIYKLSGLTLPKQSAVASATNGDPGMCSFSYAQTPVNNCTQIGISVEPTSNVNWQMVPAIDTSPSNVTTFDEFINKTVTNLYNYCSSFAQTPADIVQQANSISPDTVYVPLSNSNNNNNGINDIQVICQSDAIMLKIGSNKGFHGMIYPKGLSNNHTCMNEYYSSSNITYRLPLKACNTMSSDVEDGIEYFNTIMLQPHMRLLTSSSRAYHVRCKYQTREKTISNTHFNVSASFALQSSSIGPIPVTATAAMPSCTMKIFRKSDEKNVAESVRIGDKLIMVIEIDWQEMYGLQITNCVVRDGMEIAEQPLINDQGCPLEPEVMPAFEYTNDSTRATVAFPAHKFPHSSSVYYQCNVRLCIKDGGCHMTDCNGIGGSNSRTPPRRKRYVDHRQTNVTSSRNKATSSSFSDANMSFDVYSGLYVSDSDMITPTESLELPQICMPYRPLFMGSLLFGGIVVAMCMVVFLLDTSRGGRLQNLK</sequence>
<evidence type="ECO:0000256" key="1">
    <source>
        <dbReference type="ARBA" id="ARBA00004251"/>
    </source>
</evidence>
<organism evidence="12 13">
    <name type="scientific">Fragariocoptes setiger</name>
    <dbReference type="NCBI Taxonomy" id="1670756"/>
    <lineage>
        <taxon>Eukaryota</taxon>
        <taxon>Metazoa</taxon>
        <taxon>Ecdysozoa</taxon>
        <taxon>Arthropoda</taxon>
        <taxon>Chelicerata</taxon>
        <taxon>Arachnida</taxon>
        <taxon>Acari</taxon>
        <taxon>Acariformes</taxon>
        <taxon>Trombidiformes</taxon>
        <taxon>Prostigmata</taxon>
        <taxon>Eupodina</taxon>
        <taxon>Eriophyoidea</taxon>
        <taxon>Phytoptidae</taxon>
        <taxon>Fragariocoptes</taxon>
    </lineage>
</organism>
<keyword evidence="13" id="KW-1185">Reference proteome</keyword>
<evidence type="ECO:0000256" key="2">
    <source>
        <dbReference type="ARBA" id="ARBA00022460"/>
    </source>
</evidence>
<proteinExistence type="predicted"/>
<dbReference type="Pfam" id="PF05603">
    <property type="entry name" value="Hikeshi-like_N"/>
    <property type="match status" value="1"/>
</dbReference>
<feature type="domain" description="ZP" evidence="11">
    <location>
        <begin position="703"/>
        <end position="953"/>
    </location>
</feature>
<keyword evidence="6 9" id="KW-1133">Transmembrane helix</keyword>
<dbReference type="InterPro" id="IPR008493">
    <property type="entry name" value="Hikeshi-like_N"/>
</dbReference>
<keyword evidence="5" id="KW-0732">Signal</keyword>
<evidence type="ECO:0000256" key="4">
    <source>
        <dbReference type="ARBA" id="ARBA00022692"/>
    </source>
</evidence>
<dbReference type="Gene3D" id="2.60.40.4100">
    <property type="entry name" value="Zona pellucida, ZP-C domain"/>
    <property type="match status" value="1"/>
</dbReference>
<keyword evidence="7 9" id="KW-0472">Membrane</keyword>
<comment type="caution">
    <text evidence="12">The sequence shown here is derived from an EMBL/GenBank/DDBJ whole genome shotgun (WGS) entry which is preliminary data.</text>
</comment>
<evidence type="ECO:0000256" key="9">
    <source>
        <dbReference type="SAM" id="Phobius"/>
    </source>
</evidence>
<dbReference type="Proteomes" id="UP000825002">
    <property type="component" value="Unassembled WGS sequence"/>
</dbReference>
<dbReference type="SMART" id="SM00225">
    <property type="entry name" value="BTB"/>
    <property type="match status" value="1"/>
</dbReference>
<dbReference type="PROSITE" id="PS50097">
    <property type="entry name" value="BTB"/>
    <property type="match status" value="1"/>
</dbReference>
<dbReference type="InterPro" id="IPR001507">
    <property type="entry name" value="ZP_dom"/>
</dbReference>
<evidence type="ECO:0000256" key="3">
    <source>
        <dbReference type="ARBA" id="ARBA00022475"/>
    </source>
</evidence>
<feature type="transmembrane region" description="Helical" evidence="9">
    <location>
        <begin position="1022"/>
        <end position="1043"/>
    </location>
</feature>
<feature type="region of interest" description="Disordered" evidence="8">
    <location>
        <begin position="239"/>
        <end position="261"/>
    </location>
</feature>
<keyword evidence="4 9" id="KW-0812">Transmembrane</keyword>